<accession>A0A8H4V5F2</accession>
<dbReference type="AlphaFoldDB" id="A0A8H4V5F2"/>
<protein>
    <submittedName>
        <fullName evidence="2">Uncharacterized protein</fullName>
    </submittedName>
</protein>
<reference evidence="2 3" key="1">
    <citation type="journal article" date="2020" name="Genome Biol. Evol.">
        <title>A new high-quality draft genome assembly of the Chinese cordyceps Ophiocordyceps sinensis.</title>
        <authorList>
            <person name="Shu R."/>
            <person name="Zhang J."/>
            <person name="Meng Q."/>
            <person name="Zhang H."/>
            <person name="Zhou G."/>
            <person name="Li M."/>
            <person name="Wu P."/>
            <person name="Zhao Y."/>
            <person name="Chen C."/>
            <person name="Qin Q."/>
        </authorList>
    </citation>
    <scope>NUCLEOTIDE SEQUENCE [LARGE SCALE GENOMIC DNA]</scope>
    <source>
        <strain evidence="2 3">IOZ07</strain>
    </source>
</reference>
<evidence type="ECO:0000313" key="3">
    <source>
        <dbReference type="Proteomes" id="UP000557566"/>
    </source>
</evidence>
<dbReference type="Proteomes" id="UP000557566">
    <property type="component" value="Unassembled WGS sequence"/>
</dbReference>
<name>A0A8H4V5F2_9HYPO</name>
<dbReference type="OrthoDB" id="4921130at2759"/>
<evidence type="ECO:0000313" key="2">
    <source>
        <dbReference type="EMBL" id="KAF4508682.1"/>
    </source>
</evidence>
<evidence type="ECO:0000256" key="1">
    <source>
        <dbReference type="SAM" id="MobiDB-lite"/>
    </source>
</evidence>
<comment type="caution">
    <text evidence="2">The sequence shown here is derived from an EMBL/GenBank/DDBJ whole genome shotgun (WGS) entry which is preliminary data.</text>
</comment>
<dbReference type="EMBL" id="JAAVMX010000005">
    <property type="protein sequence ID" value="KAF4508682.1"/>
    <property type="molecule type" value="Genomic_DNA"/>
</dbReference>
<feature type="region of interest" description="Disordered" evidence="1">
    <location>
        <begin position="1"/>
        <end position="26"/>
    </location>
</feature>
<keyword evidence="3" id="KW-1185">Reference proteome</keyword>
<gene>
    <name evidence="2" type="ORF">G6O67_005030</name>
</gene>
<sequence length="110" mass="11658">MTMATRDVAAELGKSDAKPYVVGPVPDKETNVAQSLLDRHRNLASKPMDPALGGNVEQDEDRTHVIIHNRIHGTGALTPASLARELEAGIKMREAADTKSESTKAGGNGT</sequence>
<proteinExistence type="predicted"/>
<organism evidence="2 3">
    <name type="scientific">Ophiocordyceps sinensis</name>
    <dbReference type="NCBI Taxonomy" id="72228"/>
    <lineage>
        <taxon>Eukaryota</taxon>
        <taxon>Fungi</taxon>
        <taxon>Dikarya</taxon>
        <taxon>Ascomycota</taxon>
        <taxon>Pezizomycotina</taxon>
        <taxon>Sordariomycetes</taxon>
        <taxon>Hypocreomycetidae</taxon>
        <taxon>Hypocreales</taxon>
        <taxon>Ophiocordycipitaceae</taxon>
        <taxon>Ophiocordyceps</taxon>
    </lineage>
</organism>